<dbReference type="STRING" id="285568.AQJ66_02935"/>
<reference evidence="1 2" key="1">
    <citation type="submission" date="2015-10" db="EMBL/GenBank/DDBJ databases">
        <title>Draft genome sequence of Streptomyces bungoensis DSM 41781, type strain for the species Streptomyces bungoensis.</title>
        <authorList>
            <person name="Ruckert C."/>
            <person name="Winkler A."/>
            <person name="Kalinowski J."/>
            <person name="Kampfer P."/>
            <person name="Glaeser S."/>
        </authorList>
    </citation>
    <scope>NUCLEOTIDE SEQUENCE [LARGE SCALE GENOMIC DNA]</scope>
    <source>
        <strain evidence="1 2">DSM 41781</strain>
    </source>
</reference>
<evidence type="ECO:0000313" key="2">
    <source>
        <dbReference type="Proteomes" id="UP000053024"/>
    </source>
</evidence>
<dbReference type="OrthoDB" id="9816185at2"/>
<accession>A0A101TD16</accession>
<keyword evidence="2" id="KW-1185">Reference proteome</keyword>
<dbReference type="EMBL" id="LMWX01000003">
    <property type="protein sequence ID" value="KUN90019.1"/>
    <property type="molecule type" value="Genomic_DNA"/>
</dbReference>
<evidence type="ECO:0000313" key="1">
    <source>
        <dbReference type="EMBL" id="KUN90019.1"/>
    </source>
</evidence>
<dbReference type="AlphaFoldDB" id="A0A101TD16"/>
<name>A0A101TD16_9ACTN</name>
<dbReference type="Gene3D" id="1.10.30.50">
    <property type="match status" value="1"/>
</dbReference>
<gene>
    <name evidence="1" type="ORF">AQJ66_02935</name>
</gene>
<dbReference type="RefSeq" id="WP_061915878.1">
    <property type="nucleotide sequence ID" value="NZ_KQ948851.1"/>
</dbReference>
<dbReference type="CDD" id="cd00085">
    <property type="entry name" value="HNHc"/>
    <property type="match status" value="1"/>
</dbReference>
<organism evidence="1 2">
    <name type="scientific">Streptomyces bungoensis</name>
    <dbReference type="NCBI Taxonomy" id="285568"/>
    <lineage>
        <taxon>Bacteria</taxon>
        <taxon>Bacillati</taxon>
        <taxon>Actinomycetota</taxon>
        <taxon>Actinomycetes</taxon>
        <taxon>Kitasatosporales</taxon>
        <taxon>Streptomycetaceae</taxon>
        <taxon>Streptomyces</taxon>
    </lineage>
</organism>
<dbReference type="Proteomes" id="UP000053024">
    <property type="component" value="Unassembled WGS sequence"/>
</dbReference>
<comment type="caution">
    <text evidence="1">The sequence shown here is derived from an EMBL/GenBank/DDBJ whole genome shotgun (WGS) entry which is preliminary data.</text>
</comment>
<evidence type="ECO:0008006" key="3">
    <source>
        <dbReference type="Google" id="ProtNLM"/>
    </source>
</evidence>
<sequence>MQHIDPPPFDARDVYTTCIGNARPSSRERLESFTDAVADAASAYEVAAQGQALHTLTGLATAPTAPRDRKALEGVYTHRMVKDRTPGRRIYEALRGTTDEEGRRRDNRCPLCGEGLVTTLDHHLPKNKYPLLSVVPVNLIPACRDCNTGKLVTVPVKAGDQTLHPYFDDFSHHPWLRARLRRPRGNEQPSMKFFVSPHSDWSDTLTERLQTHLKVFDLDYRYSLLVSSHIASTNHDLTMAHTNDIAFWLERKAEGWRYRGNPNTMGYALFKALAADEWYVNGGWRSSSVETNLE</sequence>
<dbReference type="InterPro" id="IPR003615">
    <property type="entry name" value="HNH_nuc"/>
</dbReference>
<proteinExistence type="predicted"/>
<protein>
    <recommendedName>
        <fullName evidence="3">EA31 gene protein, phage lambda</fullName>
    </recommendedName>
</protein>